<reference evidence="1" key="3">
    <citation type="submission" date="2025-09" db="UniProtKB">
        <authorList>
            <consortium name="Ensembl"/>
        </authorList>
    </citation>
    <scope>IDENTIFICATION</scope>
</reference>
<reference evidence="1" key="2">
    <citation type="submission" date="2025-08" db="UniProtKB">
        <authorList>
            <consortium name="Ensembl"/>
        </authorList>
    </citation>
    <scope>IDENTIFICATION</scope>
</reference>
<evidence type="ECO:0000313" key="2">
    <source>
        <dbReference type="Proteomes" id="UP000233100"/>
    </source>
</evidence>
<evidence type="ECO:0000313" key="1">
    <source>
        <dbReference type="Ensembl" id="ENSMFAP00000049576.1"/>
    </source>
</evidence>
<proteinExistence type="predicted"/>
<dbReference type="Proteomes" id="UP000233100">
    <property type="component" value="Chromosome 14"/>
</dbReference>
<keyword evidence="2" id="KW-1185">Reference proteome</keyword>
<accession>A0A7N9CJB8</accession>
<dbReference type="AlphaFoldDB" id="A0A7N9CJB8"/>
<dbReference type="Ensembl" id="ENSMFAT00000090086.1">
    <property type="protein sequence ID" value="ENSMFAP00000049576.1"/>
    <property type="gene ID" value="ENSMFAG00000063760.1"/>
</dbReference>
<organism evidence="1 2">
    <name type="scientific">Macaca fascicularis</name>
    <name type="common">Crab-eating macaque</name>
    <name type="synonym">Cynomolgus monkey</name>
    <dbReference type="NCBI Taxonomy" id="9541"/>
    <lineage>
        <taxon>Eukaryota</taxon>
        <taxon>Metazoa</taxon>
        <taxon>Chordata</taxon>
        <taxon>Craniata</taxon>
        <taxon>Vertebrata</taxon>
        <taxon>Euteleostomi</taxon>
        <taxon>Mammalia</taxon>
        <taxon>Eutheria</taxon>
        <taxon>Euarchontoglires</taxon>
        <taxon>Primates</taxon>
        <taxon>Haplorrhini</taxon>
        <taxon>Catarrhini</taxon>
        <taxon>Cercopithecidae</taxon>
        <taxon>Cercopithecinae</taxon>
        <taxon>Macaca</taxon>
    </lineage>
</organism>
<sequence length="65" mass="7286">CFRLNHALSTRQNYIQCLIVCQIQKNICRVHVHNVQICYISILVPCCCAAPINSSSKINSAHTTV</sequence>
<name>A0A7N9CJB8_MACFA</name>
<reference evidence="1 2" key="1">
    <citation type="submission" date="2013-03" db="EMBL/GenBank/DDBJ databases">
        <authorList>
            <person name="Warren W."/>
            <person name="Wilson R.K."/>
        </authorList>
    </citation>
    <scope>NUCLEOTIDE SEQUENCE</scope>
</reference>
<protein>
    <submittedName>
        <fullName evidence="1">Uncharacterized protein</fullName>
    </submittedName>
</protein>
<dbReference type="GeneTree" id="ENSGT01150000289108"/>